<evidence type="ECO:0000313" key="2">
    <source>
        <dbReference type="Proteomes" id="UP000656987"/>
    </source>
</evidence>
<reference evidence="1" key="1">
    <citation type="submission" date="2020-01" db="EMBL/GenBank/DDBJ databases">
        <title>Patterns of diversity and host range of bacteriophage communities associated with bean-nodulatin bacteria.</title>
        <authorList>
            <person name="Vann Cauwenberghe J."/>
            <person name="Santamaria R.I."/>
            <person name="Bustos P."/>
            <person name="Juarez S."/>
            <person name="Gonzalez V."/>
        </authorList>
    </citation>
    <scope>NUCLEOTIDE SEQUENCE</scope>
</reference>
<protein>
    <submittedName>
        <fullName evidence="1">Uncharacterized protein</fullName>
    </submittedName>
</protein>
<gene>
    <name evidence="1" type="ORF">EVB52_038</name>
</gene>
<organism evidence="1 2">
    <name type="scientific">Rhizobium phage RHph_Y38</name>
    <dbReference type="NCBI Taxonomy" id="2509781"/>
    <lineage>
        <taxon>Viruses</taxon>
        <taxon>Duplodnaviria</taxon>
        <taxon>Heunggongvirae</taxon>
        <taxon>Uroviricota</taxon>
        <taxon>Caudoviricetes</taxon>
        <taxon>Schitoviridae</taxon>
        <taxon>Demetervirinae</taxon>
        <taxon>Acanvirus</taxon>
        <taxon>Acanvirus Y38</taxon>
    </lineage>
</organism>
<name>A0A7S5R8Y9_9CAUD</name>
<keyword evidence="2" id="KW-1185">Reference proteome</keyword>
<dbReference type="Proteomes" id="UP000656987">
    <property type="component" value="Segment"/>
</dbReference>
<proteinExistence type="predicted"/>
<dbReference type="EMBL" id="MN988483">
    <property type="protein sequence ID" value="QIG67739.1"/>
    <property type="molecule type" value="Genomic_DNA"/>
</dbReference>
<accession>A0A7S5R8Y9</accession>
<evidence type="ECO:0000313" key="1">
    <source>
        <dbReference type="EMBL" id="QIG67739.1"/>
    </source>
</evidence>
<sequence>MPKTGETIYFYVENGQWHLTEDPNYWRKAGYFVMECYVVVAIENHTAW</sequence>